<evidence type="ECO:0000313" key="4">
    <source>
        <dbReference type="EMBL" id="MBB4051893.1"/>
    </source>
</evidence>
<dbReference type="PROSITE" id="PS51462">
    <property type="entry name" value="NUDIX"/>
    <property type="match status" value="1"/>
</dbReference>
<evidence type="ECO:0000259" key="3">
    <source>
        <dbReference type="PROSITE" id="PS51462"/>
    </source>
</evidence>
<accession>A0A7W6ILP7</accession>
<dbReference type="PANTHER" id="PTHR43046:SF16">
    <property type="entry name" value="ADP-RIBOSE PYROPHOSPHATASE YJHB-RELATED"/>
    <property type="match status" value="1"/>
</dbReference>
<protein>
    <submittedName>
        <fullName evidence="4">8-oxo-dGTP pyrophosphatase MutT (NUDIX family)</fullName>
    </submittedName>
</protein>
<name>A0A7W6ILP7_9HYPH</name>
<dbReference type="AlphaFoldDB" id="A0A7W6ILP7"/>
<evidence type="ECO:0000313" key="5">
    <source>
        <dbReference type="Proteomes" id="UP000547011"/>
    </source>
</evidence>
<dbReference type="PANTHER" id="PTHR43046">
    <property type="entry name" value="GDP-MANNOSE MANNOSYL HYDROLASE"/>
    <property type="match status" value="1"/>
</dbReference>
<proteinExistence type="predicted"/>
<dbReference type="RefSeq" id="WP_246349486.1">
    <property type="nucleotide sequence ID" value="NZ_JACIEW010000003.1"/>
</dbReference>
<dbReference type="CDD" id="cd04680">
    <property type="entry name" value="NUDIX_Hydrolase"/>
    <property type="match status" value="1"/>
</dbReference>
<dbReference type="Pfam" id="PF00293">
    <property type="entry name" value="NUDIX"/>
    <property type="match status" value="1"/>
</dbReference>
<dbReference type="Proteomes" id="UP000547011">
    <property type="component" value="Unassembled WGS sequence"/>
</dbReference>
<keyword evidence="5" id="KW-1185">Reference proteome</keyword>
<reference evidence="4 5" key="1">
    <citation type="submission" date="2020-08" db="EMBL/GenBank/DDBJ databases">
        <title>Genomic Encyclopedia of Type Strains, Phase IV (KMG-IV): sequencing the most valuable type-strain genomes for metagenomic binning, comparative biology and taxonomic classification.</title>
        <authorList>
            <person name="Goeker M."/>
        </authorList>
    </citation>
    <scope>NUCLEOTIDE SEQUENCE [LARGE SCALE GENOMIC DNA]</scope>
    <source>
        <strain evidence="4 5">DSM 23447</strain>
    </source>
</reference>
<dbReference type="Gene3D" id="3.90.79.10">
    <property type="entry name" value="Nucleoside Triphosphate Pyrophosphohydrolase"/>
    <property type="match status" value="1"/>
</dbReference>
<dbReference type="SUPFAM" id="SSF55811">
    <property type="entry name" value="Nudix"/>
    <property type="match status" value="1"/>
</dbReference>
<dbReference type="InterPro" id="IPR015797">
    <property type="entry name" value="NUDIX_hydrolase-like_dom_sf"/>
</dbReference>
<dbReference type="InterPro" id="IPR000086">
    <property type="entry name" value="NUDIX_hydrolase_dom"/>
</dbReference>
<dbReference type="GO" id="GO:0016787">
    <property type="term" value="F:hydrolase activity"/>
    <property type="evidence" value="ECO:0007669"/>
    <property type="project" value="UniProtKB-KW"/>
</dbReference>
<comment type="caution">
    <text evidence="4">The sequence shown here is derived from an EMBL/GenBank/DDBJ whole genome shotgun (WGS) entry which is preliminary data.</text>
</comment>
<dbReference type="EMBL" id="JACIEW010000003">
    <property type="protein sequence ID" value="MBB4051893.1"/>
    <property type="molecule type" value="Genomic_DNA"/>
</dbReference>
<sequence length="157" mass="18028">MMNRFQSVRASAFLTLKGFWHRMTVGSRVMVVDGDKVLLIRHTYVPGWQFPGGGVGPGETFEEAGARETLEETGYRVTGPMELFGIYHNTSPVTNRDHVALYVAKNFKFEFKRKPDYEIAEVGWFDRHSLPEKVTPATSQRIDEYFDGVEKRSIWGY</sequence>
<organism evidence="4 5">
    <name type="scientific">Devosia subaequoris</name>
    <dbReference type="NCBI Taxonomy" id="395930"/>
    <lineage>
        <taxon>Bacteria</taxon>
        <taxon>Pseudomonadati</taxon>
        <taxon>Pseudomonadota</taxon>
        <taxon>Alphaproteobacteria</taxon>
        <taxon>Hyphomicrobiales</taxon>
        <taxon>Devosiaceae</taxon>
        <taxon>Devosia</taxon>
    </lineage>
</organism>
<evidence type="ECO:0000256" key="2">
    <source>
        <dbReference type="ARBA" id="ARBA00022801"/>
    </source>
</evidence>
<feature type="domain" description="Nudix hydrolase" evidence="3">
    <location>
        <begin position="20"/>
        <end position="150"/>
    </location>
</feature>
<evidence type="ECO:0000256" key="1">
    <source>
        <dbReference type="ARBA" id="ARBA00001946"/>
    </source>
</evidence>
<gene>
    <name evidence="4" type="ORF">GGR20_001535</name>
</gene>
<comment type="cofactor">
    <cofactor evidence="1">
        <name>Mg(2+)</name>
        <dbReference type="ChEBI" id="CHEBI:18420"/>
    </cofactor>
</comment>
<keyword evidence="2" id="KW-0378">Hydrolase</keyword>
<dbReference type="PRINTS" id="PR00502">
    <property type="entry name" value="NUDIXFAMILY"/>
</dbReference>
<dbReference type="InterPro" id="IPR020476">
    <property type="entry name" value="Nudix_hydrolase"/>
</dbReference>